<accession>A0A4S4AIE1</accession>
<dbReference type="PANTHER" id="PTHR33529">
    <property type="entry name" value="SLR0882 PROTEIN-RELATED"/>
    <property type="match status" value="1"/>
</dbReference>
<keyword evidence="4 6" id="KW-1133">Transmembrane helix</keyword>
<evidence type="ECO:0000256" key="6">
    <source>
        <dbReference type="SAM" id="Phobius"/>
    </source>
</evidence>
<evidence type="ECO:0000256" key="3">
    <source>
        <dbReference type="ARBA" id="ARBA00022692"/>
    </source>
</evidence>
<reference evidence="7 8" key="1">
    <citation type="submission" date="2019-04" db="EMBL/GenBank/DDBJ databases">
        <title>Azoarcus rhizosphaerae sp. nov. isolated from rhizosphere of Ficus religiosa.</title>
        <authorList>
            <person name="Lin S.-Y."/>
            <person name="Hameed A."/>
            <person name="Hsu Y.-H."/>
            <person name="Young C.-C."/>
        </authorList>
    </citation>
    <scope>NUCLEOTIDE SEQUENCE [LARGE SCALE GENOMIC DNA]</scope>
    <source>
        <strain evidence="7 8">CC-YHH848</strain>
    </source>
</reference>
<dbReference type="InterPro" id="IPR030923">
    <property type="entry name" value="LptG"/>
</dbReference>
<evidence type="ECO:0000256" key="2">
    <source>
        <dbReference type="ARBA" id="ARBA00022475"/>
    </source>
</evidence>
<feature type="transmembrane region" description="Helical" evidence="6">
    <location>
        <begin position="336"/>
        <end position="357"/>
    </location>
</feature>
<gene>
    <name evidence="7" type="primary">lptG</name>
    <name evidence="7" type="ORF">E6O51_16570</name>
</gene>
<sequence>MSRVLWRYLAREIFAATALVLVAFLGLFAFFDFINELEDVGKQGYELHHALIYVLMTLPSRVYELMPIVVLIGTLYALTALARHSEITVMRASGLSNAALVRILGLIGVVFVIVTFVFGEYLAPPAERAAQQWRLMATQATVSQQLRSGLWVKDGPRVVNARTLRPDRSMERVRIFEFDEHNQMVSISEAESGRYDVAAASWRLTGVRQTRFGDDATAVVELPEITWRSELTPEVLSVLMVAPERMSVNALYAYIRHLEENRQSTERYEIALWKKLTYPLAALVMIALALPFAFVHDRRSSGVNVRIFIGVMVGVGFHLLNGLFSSLGVINAWPPLMAAITPSLLFLLAAGALLYAVERR</sequence>
<dbReference type="GO" id="GO:0043190">
    <property type="term" value="C:ATP-binding cassette (ABC) transporter complex"/>
    <property type="evidence" value="ECO:0007669"/>
    <property type="project" value="InterPro"/>
</dbReference>
<keyword evidence="8" id="KW-1185">Reference proteome</keyword>
<dbReference type="RefSeq" id="WP_136386120.1">
    <property type="nucleotide sequence ID" value="NZ_SSOD01000015.1"/>
</dbReference>
<dbReference type="PANTHER" id="PTHR33529:SF2">
    <property type="entry name" value="LIPOPOLYSACCHARIDE EXPORT SYSTEM PERMEASE PROTEIN LPTG"/>
    <property type="match status" value="1"/>
</dbReference>
<keyword evidence="3 6" id="KW-0812">Transmembrane</keyword>
<protein>
    <submittedName>
        <fullName evidence="7">LPS export ABC transporter permease LptG</fullName>
    </submittedName>
</protein>
<evidence type="ECO:0000256" key="1">
    <source>
        <dbReference type="ARBA" id="ARBA00004651"/>
    </source>
</evidence>
<proteinExistence type="predicted"/>
<evidence type="ECO:0000256" key="5">
    <source>
        <dbReference type="ARBA" id="ARBA00023136"/>
    </source>
</evidence>
<keyword evidence="2" id="KW-1003">Cell membrane</keyword>
<comment type="subcellular location">
    <subcellularLocation>
        <location evidence="1">Cell membrane</location>
        <topology evidence="1">Multi-pass membrane protein</topology>
    </subcellularLocation>
</comment>
<keyword evidence="5 6" id="KW-0472">Membrane</keyword>
<dbReference type="GO" id="GO:0055085">
    <property type="term" value="P:transmembrane transport"/>
    <property type="evidence" value="ECO:0007669"/>
    <property type="project" value="InterPro"/>
</dbReference>
<dbReference type="EMBL" id="SSOD01000015">
    <property type="protein sequence ID" value="THF58606.1"/>
    <property type="molecule type" value="Genomic_DNA"/>
</dbReference>
<feature type="transmembrane region" description="Helical" evidence="6">
    <location>
        <begin position="51"/>
        <end position="78"/>
    </location>
</feature>
<dbReference type="Pfam" id="PF03739">
    <property type="entry name" value="LptF_LptG"/>
    <property type="match status" value="1"/>
</dbReference>
<name>A0A4S4AIE1_9RHOO</name>
<dbReference type="AlphaFoldDB" id="A0A4S4AIE1"/>
<dbReference type="Proteomes" id="UP000307956">
    <property type="component" value="Unassembled WGS sequence"/>
</dbReference>
<dbReference type="GO" id="GO:0015920">
    <property type="term" value="P:lipopolysaccharide transport"/>
    <property type="evidence" value="ECO:0007669"/>
    <property type="project" value="TreeGrafter"/>
</dbReference>
<dbReference type="NCBIfam" id="TIGR04408">
    <property type="entry name" value="LptG_lptG"/>
    <property type="match status" value="1"/>
</dbReference>
<comment type="caution">
    <text evidence="7">The sequence shown here is derived from an EMBL/GenBank/DDBJ whole genome shotgun (WGS) entry which is preliminary data.</text>
</comment>
<evidence type="ECO:0000313" key="8">
    <source>
        <dbReference type="Proteomes" id="UP000307956"/>
    </source>
</evidence>
<evidence type="ECO:0000313" key="7">
    <source>
        <dbReference type="EMBL" id="THF58606.1"/>
    </source>
</evidence>
<feature type="transmembrane region" description="Helical" evidence="6">
    <location>
        <begin position="12"/>
        <end position="31"/>
    </location>
</feature>
<evidence type="ECO:0000256" key="4">
    <source>
        <dbReference type="ARBA" id="ARBA00022989"/>
    </source>
</evidence>
<feature type="transmembrane region" description="Helical" evidence="6">
    <location>
        <begin position="307"/>
        <end position="330"/>
    </location>
</feature>
<organism evidence="7 8">
    <name type="scientific">Pseudothauera rhizosphaerae</name>
    <dbReference type="NCBI Taxonomy" id="2565932"/>
    <lineage>
        <taxon>Bacteria</taxon>
        <taxon>Pseudomonadati</taxon>
        <taxon>Pseudomonadota</taxon>
        <taxon>Betaproteobacteria</taxon>
        <taxon>Rhodocyclales</taxon>
        <taxon>Zoogloeaceae</taxon>
        <taxon>Pseudothauera</taxon>
    </lineage>
</organism>
<feature type="transmembrane region" description="Helical" evidence="6">
    <location>
        <begin position="276"/>
        <end position="295"/>
    </location>
</feature>
<feature type="transmembrane region" description="Helical" evidence="6">
    <location>
        <begin position="99"/>
        <end position="118"/>
    </location>
</feature>
<dbReference type="OrthoDB" id="9776227at2"/>
<dbReference type="InterPro" id="IPR005495">
    <property type="entry name" value="LptG/LptF_permease"/>
</dbReference>